<dbReference type="Proteomes" id="UP001634394">
    <property type="component" value="Unassembled WGS sequence"/>
</dbReference>
<keyword evidence="2" id="KW-1015">Disulfide bond</keyword>
<dbReference type="SMART" id="SM00409">
    <property type="entry name" value="IG"/>
    <property type="match status" value="6"/>
</dbReference>
<organism evidence="6 7">
    <name type="scientific">Sinanodonta woodiana</name>
    <name type="common">Chinese pond mussel</name>
    <name type="synonym">Anodonta woodiana</name>
    <dbReference type="NCBI Taxonomy" id="1069815"/>
    <lineage>
        <taxon>Eukaryota</taxon>
        <taxon>Metazoa</taxon>
        <taxon>Spiralia</taxon>
        <taxon>Lophotrochozoa</taxon>
        <taxon>Mollusca</taxon>
        <taxon>Bivalvia</taxon>
        <taxon>Autobranchia</taxon>
        <taxon>Heteroconchia</taxon>
        <taxon>Palaeoheterodonta</taxon>
        <taxon>Unionida</taxon>
        <taxon>Unionoidea</taxon>
        <taxon>Unionidae</taxon>
        <taxon>Unioninae</taxon>
        <taxon>Sinanodonta</taxon>
    </lineage>
</organism>
<evidence type="ECO:0000259" key="5">
    <source>
        <dbReference type="PROSITE" id="PS50835"/>
    </source>
</evidence>
<dbReference type="InterPro" id="IPR003598">
    <property type="entry name" value="Ig_sub2"/>
</dbReference>
<dbReference type="SUPFAM" id="SSF48726">
    <property type="entry name" value="Immunoglobulin"/>
    <property type="match status" value="6"/>
</dbReference>
<dbReference type="PANTHER" id="PTHR45080">
    <property type="entry name" value="CONTACTIN 5"/>
    <property type="match status" value="1"/>
</dbReference>
<evidence type="ECO:0000256" key="3">
    <source>
        <dbReference type="SAM" id="MobiDB-lite"/>
    </source>
</evidence>
<feature type="transmembrane region" description="Helical" evidence="4">
    <location>
        <begin position="640"/>
        <end position="662"/>
    </location>
</feature>
<dbReference type="InterPro" id="IPR013106">
    <property type="entry name" value="Ig_V-set"/>
</dbReference>
<dbReference type="EMBL" id="JBJQND010000002">
    <property type="protein sequence ID" value="KAL3886658.1"/>
    <property type="molecule type" value="Genomic_DNA"/>
</dbReference>
<feature type="region of interest" description="Disordered" evidence="3">
    <location>
        <begin position="671"/>
        <end position="697"/>
    </location>
</feature>
<keyword evidence="4" id="KW-1133">Transmembrane helix</keyword>
<dbReference type="AlphaFoldDB" id="A0ABD3XNS0"/>
<keyword evidence="7" id="KW-1185">Reference proteome</keyword>
<reference evidence="6 7" key="1">
    <citation type="submission" date="2024-11" db="EMBL/GenBank/DDBJ databases">
        <title>Chromosome-level genome assembly of the freshwater bivalve Anodonta woodiana.</title>
        <authorList>
            <person name="Chen X."/>
        </authorList>
    </citation>
    <scope>NUCLEOTIDE SEQUENCE [LARGE SCALE GENOMIC DNA]</scope>
    <source>
        <strain evidence="6">MN2024</strain>
        <tissue evidence="6">Gills</tissue>
    </source>
</reference>
<keyword evidence="4" id="KW-0812">Transmembrane</keyword>
<dbReference type="SMART" id="SM00408">
    <property type="entry name" value="IGc2"/>
    <property type="match status" value="5"/>
</dbReference>
<comment type="caution">
    <text evidence="6">The sequence shown here is derived from an EMBL/GenBank/DDBJ whole genome shotgun (WGS) entry which is preliminary data.</text>
</comment>
<evidence type="ECO:0000313" key="7">
    <source>
        <dbReference type="Proteomes" id="UP001634394"/>
    </source>
</evidence>
<dbReference type="Pfam" id="PF07686">
    <property type="entry name" value="V-set"/>
    <property type="match status" value="1"/>
</dbReference>
<feature type="domain" description="Ig-like" evidence="5">
    <location>
        <begin position="28"/>
        <end position="129"/>
    </location>
</feature>
<dbReference type="CDD" id="cd00096">
    <property type="entry name" value="Ig"/>
    <property type="match status" value="3"/>
</dbReference>
<dbReference type="InterPro" id="IPR003599">
    <property type="entry name" value="Ig_sub"/>
</dbReference>
<dbReference type="InterPro" id="IPR036179">
    <property type="entry name" value="Ig-like_dom_sf"/>
</dbReference>
<accession>A0ABD3XNS0</accession>
<protein>
    <recommendedName>
        <fullName evidence="5">Ig-like domain-containing protein</fullName>
    </recommendedName>
</protein>
<keyword evidence="1" id="KW-0732">Signal</keyword>
<name>A0ABD3XNS0_SINWO</name>
<evidence type="ECO:0000256" key="2">
    <source>
        <dbReference type="ARBA" id="ARBA00023157"/>
    </source>
</evidence>
<dbReference type="Pfam" id="PF13927">
    <property type="entry name" value="Ig_3"/>
    <property type="match status" value="3"/>
</dbReference>
<feature type="domain" description="Ig-like" evidence="5">
    <location>
        <begin position="234"/>
        <end position="326"/>
    </location>
</feature>
<evidence type="ECO:0000256" key="1">
    <source>
        <dbReference type="ARBA" id="ARBA00022729"/>
    </source>
</evidence>
<dbReference type="InterPro" id="IPR013098">
    <property type="entry name" value="Ig_I-set"/>
</dbReference>
<dbReference type="Pfam" id="PF07679">
    <property type="entry name" value="I-set"/>
    <property type="match status" value="1"/>
</dbReference>
<dbReference type="Gene3D" id="2.60.40.10">
    <property type="entry name" value="Immunoglobulins"/>
    <property type="match status" value="6"/>
</dbReference>
<feature type="domain" description="Ig-like" evidence="5">
    <location>
        <begin position="136"/>
        <end position="222"/>
    </location>
</feature>
<feature type="region of interest" description="Disordered" evidence="3">
    <location>
        <begin position="768"/>
        <end position="789"/>
    </location>
</feature>
<feature type="domain" description="Ig-like" evidence="5">
    <location>
        <begin position="530"/>
        <end position="619"/>
    </location>
</feature>
<feature type="compositionally biased region" description="Polar residues" evidence="3">
    <location>
        <begin position="679"/>
        <end position="692"/>
    </location>
</feature>
<dbReference type="InterPro" id="IPR013783">
    <property type="entry name" value="Ig-like_fold"/>
</dbReference>
<evidence type="ECO:0000256" key="4">
    <source>
        <dbReference type="SAM" id="Phobius"/>
    </source>
</evidence>
<feature type="domain" description="Ig-like" evidence="5">
    <location>
        <begin position="333"/>
        <end position="424"/>
    </location>
</feature>
<dbReference type="PROSITE" id="PS50835">
    <property type="entry name" value="IG_LIKE"/>
    <property type="match status" value="5"/>
</dbReference>
<dbReference type="InterPro" id="IPR050958">
    <property type="entry name" value="Cell_Adh-Cytoskel_Orgn"/>
</dbReference>
<dbReference type="InterPro" id="IPR007110">
    <property type="entry name" value="Ig-like_dom"/>
</dbReference>
<sequence>MRRDGKGNWHDIIAKPRKNDKRYKDQNPHNNCGQNKDIFKYQGEDVKLYCDFPVFIKLPNCQWYFTQHGGEERSLTNGTRYTWSCMQFSFSPSWLRTQIEFNNVTFNDSGTYTCELMTARGVDNKKEIQLTVLAKPEITVHNTNYTALFGTQVTLECILNASGEINISIEWWYTANQQWIQARRSDKYFWTIQMPSLVISNVQTSDSRFYRCCASTHAGLVQGPAILLNVQHLPVVIVQQTQFFIIVGEDIVLNCSINGFGVPIKYVTWYRRSSSLLIPLTNEAKYQRRQLGPDASIKIKNAIESDAGIYLCEEQQKSALQRAVISSSVWDKPTVTVNETSYSIGEGDNLTLHCSIDGHGSTVKRVGWFKKRNSQLISLELTTRVFWDISSPSMKINIVQLDDAGLYTCSGVTEFGTTTSSQISVQIFAKPSISIPVFEYTTINGTTAVLKVRIDDGMQTSLSVQWDKHQEENQQWFPLENNSRHLWTYAKPSLRIATALVGDDGKYRIIVKTAYHEVRSTPISLTINVPVKIKELEIKPVFIREGDRVEIRCLVDGRPEPKVSWRLANGTTIITSSLKNAQGNILFLENVTNSNEGNYTCIAGNSFSRDESLIYLTVSDLPVFNPPNEDLTVSPLEKHVVPGVSIFVCVTLIALIVVVILIRRKRQKGRTVDKPNLEIRSTNGQTHPTPSETVRRGNNHSKFYVDLSGDMTYAQVIRKSSKNIDGSKSIRDADIPQSKTLIDGTNTIGDLDASQVYMNITNANAAVQQRSSTSNSNSCLNKETGSENTQVNKTEELNYVELEFNSNAQDENSSLGIRGSPSDTTYTEVVVFTR</sequence>
<gene>
    <name evidence="6" type="ORF">ACJMK2_026638</name>
</gene>
<dbReference type="PANTHER" id="PTHR45080:SF8">
    <property type="entry name" value="IG-LIKE DOMAIN-CONTAINING PROTEIN"/>
    <property type="match status" value="1"/>
</dbReference>
<proteinExistence type="predicted"/>
<evidence type="ECO:0000313" key="6">
    <source>
        <dbReference type="EMBL" id="KAL3886658.1"/>
    </source>
</evidence>
<keyword evidence="4" id="KW-0472">Membrane</keyword>